<organism evidence="2 3">
    <name type="scientific">Streptomonospora wellingtoniae</name>
    <dbReference type="NCBI Taxonomy" id="3075544"/>
    <lineage>
        <taxon>Bacteria</taxon>
        <taxon>Bacillati</taxon>
        <taxon>Actinomycetota</taxon>
        <taxon>Actinomycetes</taxon>
        <taxon>Streptosporangiales</taxon>
        <taxon>Nocardiopsidaceae</taxon>
        <taxon>Streptomonospora</taxon>
    </lineage>
</organism>
<evidence type="ECO:0000313" key="3">
    <source>
        <dbReference type="Proteomes" id="UP001183226"/>
    </source>
</evidence>
<gene>
    <name evidence="2" type="ORF">RM446_11815</name>
</gene>
<name>A0ABU2KU36_9ACTN</name>
<reference evidence="3" key="1">
    <citation type="submission" date="2023-07" db="EMBL/GenBank/DDBJ databases">
        <title>30 novel species of actinomycetes from the DSMZ collection.</title>
        <authorList>
            <person name="Nouioui I."/>
        </authorList>
    </citation>
    <scope>NUCLEOTIDE SEQUENCE [LARGE SCALE GENOMIC DNA]</scope>
    <source>
        <strain evidence="3">DSM 45055</strain>
    </source>
</reference>
<feature type="domain" description="HTH cro/C1-type" evidence="1">
    <location>
        <begin position="18"/>
        <end position="73"/>
    </location>
</feature>
<dbReference type="InterPro" id="IPR001387">
    <property type="entry name" value="Cro/C1-type_HTH"/>
</dbReference>
<comment type="caution">
    <text evidence="2">The sequence shown here is derived from an EMBL/GenBank/DDBJ whole genome shotgun (WGS) entry which is preliminary data.</text>
</comment>
<proteinExistence type="predicted"/>
<dbReference type="PROSITE" id="PS50943">
    <property type="entry name" value="HTH_CROC1"/>
    <property type="match status" value="1"/>
</dbReference>
<accession>A0ABU2KU36</accession>
<evidence type="ECO:0000259" key="1">
    <source>
        <dbReference type="PROSITE" id="PS50943"/>
    </source>
</evidence>
<evidence type="ECO:0000313" key="2">
    <source>
        <dbReference type="EMBL" id="MDT0302799.1"/>
    </source>
</evidence>
<protein>
    <submittedName>
        <fullName evidence="2">Helix-turn-helix transcriptional regulator</fullName>
    </submittedName>
</protein>
<dbReference type="Pfam" id="PF13560">
    <property type="entry name" value="HTH_31"/>
    <property type="match status" value="1"/>
</dbReference>
<keyword evidence="3" id="KW-1185">Reference proteome</keyword>
<dbReference type="InterPro" id="IPR010982">
    <property type="entry name" value="Lambda_DNA-bd_dom_sf"/>
</dbReference>
<dbReference type="InterPro" id="IPR043917">
    <property type="entry name" value="DUF5753"/>
</dbReference>
<dbReference type="SMART" id="SM00530">
    <property type="entry name" value="HTH_XRE"/>
    <property type="match status" value="1"/>
</dbReference>
<dbReference type="SUPFAM" id="SSF47413">
    <property type="entry name" value="lambda repressor-like DNA-binding domains"/>
    <property type="match status" value="1"/>
</dbReference>
<dbReference type="Gene3D" id="1.10.260.40">
    <property type="entry name" value="lambda repressor-like DNA-binding domains"/>
    <property type="match status" value="1"/>
</dbReference>
<dbReference type="RefSeq" id="WP_311545274.1">
    <property type="nucleotide sequence ID" value="NZ_JAVREK010000010.1"/>
</dbReference>
<dbReference type="CDD" id="cd00093">
    <property type="entry name" value="HTH_XRE"/>
    <property type="match status" value="1"/>
</dbReference>
<dbReference type="Proteomes" id="UP001183226">
    <property type="component" value="Unassembled WGS sequence"/>
</dbReference>
<dbReference type="EMBL" id="JAVREK010000010">
    <property type="protein sequence ID" value="MDT0302799.1"/>
    <property type="molecule type" value="Genomic_DNA"/>
</dbReference>
<dbReference type="Pfam" id="PF19054">
    <property type="entry name" value="DUF5753"/>
    <property type="match status" value="1"/>
</dbReference>
<sequence length="276" mass="31680">MATRYSPTIRRRRLSAELRRLRLAARMTLDDAAKSTELARSTVGNIESGFKKRPQLAEVRALLDAYQVSDPEREQVLDFCRQARERDWRAKYRDVVKGEHVGFEAEASEISTWEPILVPGLLQTPDYVRELAAAAEAHPVDADRLVDSRMRRQEILREDPPEFWAIFDETALMRLADRPNVLRGQVEHLVAMSQEQTITIQITRADRMNPGTGGPFVITEFPDAMDPTIVHLETATDGIYLERPEDITFYRALFNRLRLAALKPGETIDRLRHMID</sequence>